<dbReference type="GeneID" id="36395149"/>
<name>A0A0P1A5G2_PLAHL</name>
<keyword evidence="2" id="KW-1185">Reference proteome</keyword>
<dbReference type="AlphaFoldDB" id="A0A0P1A5G2"/>
<organism evidence="1 2">
    <name type="scientific">Plasmopara halstedii</name>
    <name type="common">Downy mildew of sunflower</name>
    <dbReference type="NCBI Taxonomy" id="4781"/>
    <lineage>
        <taxon>Eukaryota</taxon>
        <taxon>Sar</taxon>
        <taxon>Stramenopiles</taxon>
        <taxon>Oomycota</taxon>
        <taxon>Peronosporomycetes</taxon>
        <taxon>Peronosporales</taxon>
        <taxon>Peronosporaceae</taxon>
        <taxon>Plasmopara</taxon>
    </lineage>
</organism>
<dbReference type="EMBL" id="CCYD01000109">
    <property type="protein sequence ID" value="CEG35760.1"/>
    <property type="molecule type" value="Genomic_DNA"/>
</dbReference>
<evidence type="ECO:0000313" key="2">
    <source>
        <dbReference type="Proteomes" id="UP000054928"/>
    </source>
</evidence>
<protein>
    <submittedName>
        <fullName evidence="1">Uncharacterized protein</fullName>
    </submittedName>
</protein>
<accession>A0A0P1A5G2</accession>
<dbReference type="Proteomes" id="UP000054928">
    <property type="component" value="Unassembled WGS sequence"/>
</dbReference>
<evidence type="ECO:0000313" key="1">
    <source>
        <dbReference type="EMBL" id="CEG35760.1"/>
    </source>
</evidence>
<proteinExistence type="predicted"/>
<dbReference type="RefSeq" id="XP_024572129.1">
    <property type="nucleotide sequence ID" value="XM_024727758.1"/>
</dbReference>
<reference evidence="2" key="1">
    <citation type="submission" date="2014-09" db="EMBL/GenBank/DDBJ databases">
        <authorList>
            <person name="Sharma Rahul"/>
            <person name="Thines Marco"/>
        </authorList>
    </citation>
    <scope>NUCLEOTIDE SEQUENCE [LARGE SCALE GENOMIC DNA]</scope>
</reference>
<sequence length="53" mass="5948">MSPMTLFYVAHEFNPVHPPLPQLLFSLAKCCPAVHNARLEFVPLSIECPILSK</sequence>